<keyword evidence="3 7" id="KW-0805">Transcription regulation</keyword>
<sequence>MSILAAIGYMIKEFLLFVSYVKNNAFPQPLPPEDEQRYLQLMEEGDAHARNMLIEHNLRLVAHIVKKFENTGEDSEDLISIGTIGLIKAIESYSQGKGTKLATYAARCIENEILMHLRALKKTKKDVSLHDPIGQDKEGNEISLIDILKSESDDVIDTIQLNMELEKIREYIGILDDREKEVILNRFGLGMDKEKTQREIAKALGISRSYVSRIEKRALMKMYHEFARAEKEKKSKG</sequence>
<dbReference type="AlphaFoldDB" id="A0AA41X5G5"/>
<dbReference type="NCBIfam" id="TIGR02937">
    <property type="entry name" value="sigma70-ECF"/>
    <property type="match status" value="1"/>
</dbReference>
<dbReference type="PANTHER" id="PTHR30376">
    <property type="entry name" value="SIGMA FACTOR RPOH HEAT SHOCK RELATED"/>
    <property type="match status" value="1"/>
</dbReference>
<comment type="similarity">
    <text evidence="1 7">Belongs to the sigma-70 factor family.</text>
</comment>
<comment type="function">
    <text evidence="7">Sigma factors are initiation factors that promote the attachment of RNA polymerase to specific initiation sites and are then released.</text>
</comment>
<dbReference type="InterPro" id="IPR036388">
    <property type="entry name" value="WH-like_DNA-bd_sf"/>
</dbReference>
<dbReference type="FunFam" id="1.20.120.1810:FF:000003">
    <property type="entry name" value="RNA polymerase sigma factor"/>
    <property type="match status" value="1"/>
</dbReference>
<dbReference type="InterPro" id="IPR014209">
    <property type="entry name" value="RNA_pol_sigma-K"/>
</dbReference>
<dbReference type="Proteomes" id="UP001156102">
    <property type="component" value="Unassembled WGS sequence"/>
</dbReference>
<dbReference type="SUPFAM" id="SSF88946">
    <property type="entry name" value="Sigma2 domain of RNA polymerase sigma factors"/>
    <property type="match status" value="1"/>
</dbReference>
<dbReference type="InterPro" id="IPR007627">
    <property type="entry name" value="RNA_pol_sigma70_r2"/>
</dbReference>
<protein>
    <recommendedName>
        <fullName evidence="7">RNA polymerase sigma factor</fullName>
    </recommendedName>
</protein>
<evidence type="ECO:0000256" key="1">
    <source>
        <dbReference type="ARBA" id="ARBA00007788"/>
    </source>
</evidence>
<evidence type="ECO:0000256" key="6">
    <source>
        <dbReference type="ARBA" id="ARBA00023163"/>
    </source>
</evidence>
<dbReference type="InterPro" id="IPR014284">
    <property type="entry name" value="RNA_pol_sigma-70_dom"/>
</dbReference>
<dbReference type="NCBIfam" id="TIGR02846">
    <property type="entry name" value="spore_sigmaK"/>
    <property type="match status" value="1"/>
</dbReference>
<keyword evidence="10" id="KW-1185">Reference proteome</keyword>
<dbReference type="InterPro" id="IPR013325">
    <property type="entry name" value="RNA_pol_sigma_r2"/>
</dbReference>
<dbReference type="InterPro" id="IPR050813">
    <property type="entry name" value="Sigma-70_Factor"/>
</dbReference>
<dbReference type="Gene3D" id="1.10.10.10">
    <property type="entry name" value="Winged helix-like DNA-binding domain superfamily/Winged helix DNA-binding domain"/>
    <property type="match status" value="1"/>
</dbReference>
<dbReference type="NCBIfam" id="NF004471">
    <property type="entry name" value="PRK05803.1"/>
    <property type="match status" value="1"/>
</dbReference>
<evidence type="ECO:0000256" key="3">
    <source>
        <dbReference type="ARBA" id="ARBA00023015"/>
    </source>
</evidence>
<evidence type="ECO:0000256" key="7">
    <source>
        <dbReference type="RuleBase" id="RU362124"/>
    </source>
</evidence>
<dbReference type="Gene3D" id="1.20.120.1810">
    <property type="match status" value="1"/>
</dbReference>
<proteinExistence type="inferred from homology"/>
<dbReference type="GO" id="GO:0003677">
    <property type="term" value="F:DNA binding"/>
    <property type="evidence" value="ECO:0007669"/>
    <property type="project" value="UniProtKB-KW"/>
</dbReference>
<accession>A0AA41X5G5</accession>
<dbReference type="InterPro" id="IPR001387">
    <property type="entry name" value="Cro/C1-type_HTH"/>
</dbReference>
<gene>
    <name evidence="9" type="primary">sigK</name>
    <name evidence="9" type="ORF">NK662_01460</name>
</gene>
<dbReference type="CDD" id="cd06171">
    <property type="entry name" value="Sigma70_r4"/>
    <property type="match status" value="1"/>
</dbReference>
<dbReference type="PRINTS" id="PR00046">
    <property type="entry name" value="SIGMA70FCT"/>
</dbReference>
<dbReference type="GO" id="GO:0030435">
    <property type="term" value="P:sporulation resulting in formation of a cellular spore"/>
    <property type="evidence" value="ECO:0007669"/>
    <property type="project" value="UniProtKB-KW"/>
</dbReference>
<reference evidence="9" key="1">
    <citation type="submission" date="2022-07" db="EMBL/GenBank/DDBJ databases">
        <authorList>
            <person name="Li W.-J."/>
            <person name="Deng Q.-Q."/>
        </authorList>
    </citation>
    <scope>NUCLEOTIDE SEQUENCE</scope>
    <source>
        <strain evidence="9">SYSU M60031</strain>
    </source>
</reference>
<keyword evidence="4 7" id="KW-0731">Sigma factor</keyword>
<dbReference type="PROSITE" id="PS50943">
    <property type="entry name" value="HTH_CROC1"/>
    <property type="match status" value="1"/>
</dbReference>
<evidence type="ECO:0000313" key="10">
    <source>
        <dbReference type="Proteomes" id="UP001156102"/>
    </source>
</evidence>
<keyword evidence="6 7" id="KW-0804">Transcription</keyword>
<name>A0AA41X5G5_9BACI</name>
<keyword evidence="2" id="KW-0749">Sporulation</keyword>
<dbReference type="InterPro" id="IPR013324">
    <property type="entry name" value="RNA_pol_sigma_r3/r4-like"/>
</dbReference>
<dbReference type="InterPro" id="IPR000943">
    <property type="entry name" value="RNA_pol_sigma70"/>
</dbReference>
<dbReference type="SUPFAM" id="SSF88659">
    <property type="entry name" value="Sigma3 and sigma4 domains of RNA polymerase sigma factors"/>
    <property type="match status" value="1"/>
</dbReference>
<dbReference type="FunFam" id="1.10.10.10:FF:000197">
    <property type="entry name" value="RNA polymerase sigma factor"/>
    <property type="match status" value="1"/>
</dbReference>
<dbReference type="Pfam" id="PF04542">
    <property type="entry name" value="Sigma70_r2"/>
    <property type="match status" value="1"/>
</dbReference>
<evidence type="ECO:0000256" key="5">
    <source>
        <dbReference type="ARBA" id="ARBA00023125"/>
    </source>
</evidence>
<organism evidence="9 10">
    <name type="scientific">Ectobacillus ponti</name>
    <dbReference type="NCBI Taxonomy" id="2961894"/>
    <lineage>
        <taxon>Bacteria</taxon>
        <taxon>Bacillati</taxon>
        <taxon>Bacillota</taxon>
        <taxon>Bacilli</taxon>
        <taxon>Bacillales</taxon>
        <taxon>Bacillaceae</taxon>
        <taxon>Ectobacillus</taxon>
    </lineage>
</organism>
<evidence type="ECO:0000259" key="8">
    <source>
        <dbReference type="PROSITE" id="PS50943"/>
    </source>
</evidence>
<dbReference type="GO" id="GO:0006352">
    <property type="term" value="P:DNA-templated transcription initiation"/>
    <property type="evidence" value="ECO:0007669"/>
    <property type="project" value="InterPro"/>
</dbReference>
<feature type="domain" description="HTH cro/C1-type" evidence="8">
    <location>
        <begin position="196"/>
        <end position="216"/>
    </location>
</feature>
<dbReference type="RefSeq" id="WP_254756623.1">
    <property type="nucleotide sequence ID" value="NZ_JANCLT010000001.1"/>
</dbReference>
<keyword evidence="5 7" id="KW-0238">DNA-binding</keyword>
<dbReference type="PANTHER" id="PTHR30376:SF3">
    <property type="entry name" value="RNA POLYMERASE SIGMA FACTOR RPOH"/>
    <property type="match status" value="1"/>
</dbReference>
<evidence type="ECO:0000256" key="2">
    <source>
        <dbReference type="ARBA" id="ARBA00022969"/>
    </source>
</evidence>
<dbReference type="Pfam" id="PF04545">
    <property type="entry name" value="Sigma70_r4"/>
    <property type="match status" value="1"/>
</dbReference>
<comment type="caution">
    <text evidence="9">The sequence shown here is derived from an EMBL/GenBank/DDBJ whole genome shotgun (WGS) entry which is preliminary data.</text>
</comment>
<dbReference type="PROSITE" id="PS00715">
    <property type="entry name" value="SIGMA70_1"/>
    <property type="match status" value="1"/>
</dbReference>
<dbReference type="GO" id="GO:0016987">
    <property type="term" value="F:sigma factor activity"/>
    <property type="evidence" value="ECO:0007669"/>
    <property type="project" value="UniProtKB-KW"/>
</dbReference>
<dbReference type="PIRSF" id="PIRSF000770">
    <property type="entry name" value="RNA_pol_sigma-SigE/K"/>
    <property type="match status" value="1"/>
</dbReference>
<dbReference type="EMBL" id="JANCLT010000001">
    <property type="protein sequence ID" value="MCP8967205.1"/>
    <property type="molecule type" value="Genomic_DNA"/>
</dbReference>
<evidence type="ECO:0000313" key="9">
    <source>
        <dbReference type="EMBL" id="MCP8967205.1"/>
    </source>
</evidence>
<dbReference type="InterPro" id="IPR007630">
    <property type="entry name" value="RNA_pol_sigma70_r4"/>
</dbReference>
<dbReference type="PROSITE" id="PS00716">
    <property type="entry name" value="SIGMA70_2"/>
    <property type="match status" value="1"/>
</dbReference>
<evidence type="ECO:0000256" key="4">
    <source>
        <dbReference type="ARBA" id="ARBA00023082"/>
    </source>
</evidence>